<feature type="domain" description="GGDEF" evidence="6">
    <location>
        <begin position="615"/>
        <end position="755"/>
    </location>
</feature>
<dbReference type="Pfam" id="PF00989">
    <property type="entry name" value="PAS"/>
    <property type="match status" value="1"/>
</dbReference>
<feature type="domain" description="PAS" evidence="3">
    <location>
        <begin position="335"/>
        <end position="405"/>
    </location>
</feature>
<dbReference type="PANTHER" id="PTHR44757">
    <property type="entry name" value="DIGUANYLATE CYCLASE DGCP"/>
    <property type="match status" value="1"/>
</dbReference>
<name>A0A368HK10_9GAMM</name>
<dbReference type="InterPro" id="IPR029787">
    <property type="entry name" value="Nucleotide_cyclase"/>
</dbReference>
<feature type="domain" description="EAL" evidence="5">
    <location>
        <begin position="764"/>
        <end position="1020"/>
    </location>
</feature>
<dbReference type="Gene3D" id="3.20.20.450">
    <property type="entry name" value="EAL domain"/>
    <property type="match status" value="1"/>
</dbReference>
<dbReference type="InterPro" id="IPR052155">
    <property type="entry name" value="Biofilm_reg_signaling"/>
</dbReference>
<dbReference type="Proteomes" id="UP000253250">
    <property type="component" value="Unassembled WGS sequence"/>
</dbReference>
<protein>
    <recommendedName>
        <fullName evidence="1">cyclic-guanylate-specific phosphodiesterase</fullName>
        <ecNumber evidence="1">3.1.4.52</ecNumber>
    </recommendedName>
</protein>
<keyword evidence="2" id="KW-0973">c-di-GMP</keyword>
<sequence length="1025" mass="112982">MSLAPGSAPIFMKRDKGLGRLLARLARHMRGCGASPIDDCPVAMALANVDIALLGLTATLRVATANTGAERLLGQDIHELRGTAITAILPGFDREILQSPAPYPALKISTRLRPALAVEVRTSPWNGPGDLRYILTLRDASLEQEIAANAARLACLYQALSALNAAIRHTQDEATLLALTCQLAVDLGGVAMAWIGTVSDASGAIRPVARHGSQVSYLDHIRVSSRPDVAEGRGPVGIAYREGRVVTVGDYRQDGLAGFWQERALAHGFRSVGAFPITRHGAPFAVLTVYHAQENAFDKDMVDVLHDMASAVSFALETRDREQQRRAAQEALIEKERHFRAYFEQAVIGMAATSPEKGWVEVNDAMCAMLGYARHELLTKTWLDLTHPEDRSANLKLLTEIRSGGLDSTTFDKRYIHKAGHVVHVHVALQAVRHADHTLHYVVLLVEDVSARKHHEDMLGRLAKILDESSDEIYMLDARTHRFLFANTGAQRNLGYSIEELRALSPIDIEPSLSQDDFTKLTASLQGAGNDGVRREGEHRRKDGTVYPIEARLHLSLNDDSPVIVAIVQDTSERRRLEARLRHQATHDTLTGLANRVFFHEVLEKAIARARRHHTLMAVLFVDLDAFKDTNDSLGHEYGDHLLREIARRLTSGLRREDWVARPDDLVARQGGDEFTILLQDLASVDDITRVTDRLLGEIARPLSLKETSVHVTASIGITVFPFDDTDSEGLLRNADVAMYKAKEAGGNMYAFYAAAMSAEIKERRTIEEGLRRALEGDQLLLYYQPQIDLRTGAVAGVEALIRWQHPERGLIAPGAFITIAEESGLIVALGEWVLKNACLQSQCWKARGLAGLRIAVNLSARQFKERDLLATVTRILTETGLDPATDLLELEVTETTLMDDMGKAAATLGALRDMGLKIALDDFGTGYSSLNYLKRFRINTLKIDQTFVRDIARNTEGAAIASVIITLGHSLGLTVVAEGVETREQLEILRAAGCDEIQGYYYSEPLPAAAFEEWLAAYKRKARG</sequence>
<accession>A0A368HK10</accession>
<dbReference type="PANTHER" id="PTHR44757:SF2">
    <property type="entry name" value="BIOFILM ARCHITECTURE MAINTENANCE PROTEIN MBAA"/>
    <property type="match status" value="1"/>
</dbReference>
<dbReference type="InterPro" id="IPR013767">
    <property type="entry name" value="PAS_fold"/>
</dbReference>
<dbReference type="SUPFAM" id="SSF55073">
    <property type="entry name" value="Nucleotide cyclase"/>
    <property type="match status" value="1"/>
</dbReference>
<dbReference type="NCBIfam" id="TIGR00254">
    <property type="entry name" value="GGDEF"/>
    <property type="match status" value="1"/>
</dbReference>
<dbReference type="SUPFAM" id="SSF141868">
    <property type="entry name" value="EAL domain-like"/>
    <property type="match status" value="1"/>
</dbReference>
<evidence type="ECO:0000313" key="8">
    <source>
        <dbReference type="Proteomes" id="UP000253250"/>
    </source>
</evidence>
<dbReference type="Gene3D" id="3.30.450.20">
    <property type="entry name" value="PAS domain"/>
    <property type="match status" value="2"/>
</dbReference>
<evidence type="ECO:0000259" key="4">
    <source>
        <dbReference type="PROSITE" id="PS50113"/>
    </source>
</evidence>
<dbReference type="Gene3D" id="3.30.70.270">
    <property type="match status" value="1"/>
</dbReference>
<dbReference type="GO" id="GO:0006355">
    <property type="term" value="P:regulation of DNA-templated transcription"/>
    <property type="evidence" value="ECO:0007669"/>
    <property type="project" value="InterPro"/>
</dbReference>
<dbReference type="SMART" id="SM00052">
    <property type="entry name" value="EAL"/>
    <property type="match status" value="1"/>
</dbReference>
<gene>
    <name evidence="7" type="ORF">C4900_03285</name>
</gene>
<evidence type="ECO:0000259" key="3">
    <source>
        <dbReference type="PROSITE" id="PS50112"/>
    </source>
</evidence>
<dbReference type="AlphaFoldDB" id="A0A368HK10"/>
<dbReference type="CDD" id="cd01949">
    <property type="entry name" value="GGDEF"/>
    <property type="match status" value="1"/>
</dbReference>
<dbReference type="PROSITE" id="PS50883">
    <property type="entry name" value="EAL"/>
    <property type="match status" value="1"/>
</dbReference>
<proteinExistence type="predicted"/>
<dbReference type="SMART" id="SM00267">
    <property type="entry name" value="GGDEF"/>
    <property type="match status" value="1"/>
</dbReference>
<evidence type="ECO:0000256" key="2">
    <source>
        <dbReference type="ARBA" id="ARBA00022636"/>
    </source>
</evidence>
<dbReference type="SMART" id="SM00091">
    <property type="entry name" value="PAS"/>
    <property type="match status" value="3"/>
</dbReference>
<dbReference type="PROSITE" id="PS50113">
    <property type="entry name" value="PAC"/>
    <property type="match status" value="2"/>
</dbReference>
<reference evidence="7 8" key="1">
    <citation type="submission" date="2018-02" db="EMBL/GenBank/DDBJ databases">
        <title>Insights into the biology of acidophilic members of the Acidiferrobacteraceae family derived from comparative genomic analyses.</title>
        <authorList>
            <person name="Issotta F."/>
            <person name="Thyssen C."/>
            <person name="Mena C."/>
            <person name="Moya A."/>
            <person name="Bellenberg S."/>
            <person name="Sproer C."/>
            <person name="Covarrubias P.C."/>
            <person name="Sand W."/>
            <person name="Quatrini R."/>
            <person name="Vera M."/>
        </authorList>
    </citation>
    <scope>NUCLEOTIDE SEQUENCE [LARGE SCALE GENOMIC DNA]</scope>
    <source>
        <strain evidence="8">m-1</strain>
    </source>
</reference>
<dbReference type="InterPro" id="IPR000014">
    <property type="entry name" value="PAS"/>
</dbReference>
<evidence type="ECO:0000256" key="1">
    <source>
        <dbReference type="ARBA" id="ARBA00012282"/>
    </source>
</evidence>
<dbReference type="InterPro" id="IPR000700">
    <property type="entry name" value="PAS-assoc_C"/>
</dbReference>
<dbReference type="OrthoDB" id="7053140at2"/>
<dbReference type="Pfam" id="PF00990">
    <property type="entry name" value="GGDEF"/>
    <property type="match status" value="1"/>
</dbReference>
<dbReference type="PROSITE" id="PS50112">
    <property type="entry name" value="PAS"/>
    <property type="match status" value="2"/>
</dbReference>
<dbReference type="EMBL" id="PSYR01000001">
    <property type="protein sequence ID" value="RCN58798.1"/>
    <property type="molecule type" value="Genomic_DNA"/>
</dbReference>
<dbReference type="SMART" id="SM00065">
    <property type="entry name" value="GAF"/>
    <property type="match status" value="1"/>
</dbReference>
<keyword evidence="8" id="KW-1185">Reference proteome</keyword>
<feature type="domain" description="PAC" evidence="4">
    <location>
        <begin position="533"/>
        <end position="583"/>
    </location>
</feature>
<comment type="caution">
    <text evidence="7">The sequence shown here is derived from an EMBL/GenBank/DDBJ whole genome shotgun (WGS) entry which is preliminary data.</text>
</comment>
<dbReference type="Gene3D" id="3.30.450.40">
    <property type="match status" value="1"/>
</dbReference>
<evidence type="ECO:0000259" key="5">
    <source>
        <dbReference type="PROSITE" id="PS50883"/>
    </source>
</evidence>
<evidence type="ECO:0000313" key="7">
    <source>
        <dbReference type="EMBL" id="RCN58798.1"/>
    </source>
</evidence>
<dbReference type="InterPro" id="IPR029016">
    <property type="entry name" value="GAF-like_dom_sf"/>
</dbReference>
<dbReference type="CDD" id="cd00130">
    <property type="entry name" value="PAS"/>
    <property type="match status" value="2"/>
</dbReference>
<dbReference type="NCBIfam" id="TIGR00229">
    <property type="entry name" value="sensory_box"/>
    <property type="match status" value="2"/>
</dbReference>
<feature type="domain" description="PAC" evidence="4">
    <location>
        <begin position="409"/>
        <end position="461"/>
    </location>
</feature>
<dbReference type="CDD" id="cd01948">
    <property type="entry name" value="EAL"/>
    <property type="match status" value="1"/>
</dbReference>
<organism evidence="7 8">
    <name type="scientific">Acidiferrobacter thiooxydans</name>
    <dbReference type="NCBI Taxonomy" id="163359"/>
    <lineage>
        <taxon>Bacteria</taxon>
        <taxon>Pseudomonadati</taxon>
        <taxon>Pseudomonadota</taxon>
        <taxon>Gammaproteobacteria</taxon>
        <taxon>Acidiferrobacterales</taxon>
        <taxon>Acidiferrobacteraceae</taxon>
        <taxon>Acidiferrobacter</taxon>
    </lineage>
</organism>
<dbReference type="Pfam" id="PF00563">
    <property type="entry name" value="EAL"/>
    <property type="match status" value="1"/>
</dbReference>
<dbReference type="InterPro" id="IPR001610">
    <property type="entry name" value="PAC"/>
</dbReference>
<dbReference type="InterPro" id="IPR035919">
    <property type="entry name" value="EAL_sf"/>
</dbReference>
<dbReference type="InterPro" id="IPR003018">
    <property type="entry name" value="GAF"/>
</dbReference>
<evidence type="ECO:0000259" key="6">
    <source>
        <dbReference type="PROSITE" id="PS50887"/>
    </source>
</evidence>
<dbReference type="SUPFAM" id="SSF55781">
    <property type="entry name" value="GAF domain-like"/>
    <property type="match status" value="1"/>
</dbReference>
<dbReference type="GO" id="GO:0071111">
    <property type="term" value="F:cyclic-guanylate-specific phosphodiesterase activity"/>
    <property type="evidence" value="ECO:0007669"/>
    <property type="project" value="UniProtKB-EC"/>
</dbReference>
<dbReference type="Pfam" id="PF13185">
    <property type="entry name" value="GAF_2"/>
    <property type="match status" value="1"/>
</dbReference>
<feature type="domain" description="PAS" evidence="3">
    <location>
        <begin position="458"/>
        <end position="532"/>
    </location>
</feature>
<dbReference type="Pfam" id="PF13426">
    <property type="entry name" value="PAS_9"/>
    <property type="match status" value="1"/>
</dbReference>
<dbReference type="InterPro" id="IPR000160">
    <property type="entry name" value="GGDEF_dom"/>
</dbReference>
<dbReference type="InterPro" id="IPR001633">
    <property type="entry name" value="EAL_dom"/>
</dbReference>
<dbReference type="InterPro" id="IPR043128">
    <property type="entry name" value="Rev_trsase/Diguanyl_cyclase"/>
</dbReference>
<dbReference type="PROSITE" id="PS50887">
    <property type="entry name" value="GGDEF"/>
    <property type="match status" value="1"/>
</dbReference>
<dbReference type="FunFam" id="3.20.20.450:FF:000001">
    <property type="entry name" value="Cyclic di-GMP phosphodiesterase yahA"/>
    <property type="match status" value="1"/>
</dbReference>
<dbReference type="EC" id="3.1.4.52" evidence="1"/>
<dbReference type="InterPro" id="IPR035965">
    <property type="entry name" value="PAS-like_dom_sf"/>
</dbReference>
<dbReference type="SUPFAM" id="SSF55785">
    <property type="entry name" value="PYP-like sensor domain (PAS domain)"/>
    <property type="match status" value="2"/>
</dbReference>
<dbReference type="SMART" id="SM00086">
    <property type="entry name" value="PAC"/>
    <property type="match status" value="2"/>
</dbReference>